<evidence type="ECO:0000313" key="1">
    <source>
        <dbReference type="EMBL" id="TKW30420.1"/>
    </source>
</evidence>
<protein>
    <submittedName>
        <fullName evidence="1">Uncharacterized protein</fullName>
    </submittedName>
</protein>
<dbReference type="InterPro" id="IPR011989">
    <property type="entry name" value="ARM-like"/>
</dbReference>
<dbReference type="AlphaFoldDB" id="A0A4U6VL52"/>
<sequence>MPFPSYVRKGECLRIWLHWFGNGTMTAQLQEVILVYSALSSPTLSDNASSRVCNALGLLQTVAAHPLTRTPPLLAAQIPMYLYPFLNTTSNAKSFDALFKVEDDTEVVNFLVTSQVMPLFLRIMVMGTELQGIVSTSIVEKIMLDDFGLQYIRGTADRFFQISIALGTMVFALVGQPSSRLLKHVVRCYLRLTDHPRSPLHAGPCREALKNGTFRASLEHLQQHMCF</sequence>
<dbReference type="Pfam" id="PF04078">
    <property type="entry name" value="Rcd1"/>
    <property type="match status" value="1"/>
</dbReference>
<reference evidence="1" key="1">
    <citation type="submission" date="2019-03" db="EMBL/GenBank/DDBJ databases">
        <title>WGS assembly of Setaria viridis.</title>
        <authorList>
            <person name="Huang P."/>
            <person name="Jenkins J."/>
            <person name="Grimwood J."/>
            <person name="Barry K."/>
            <person name="Healey A."/>
            <person name="Mamidi S."/>
            <person name="Sreedasyam A."/>
            <person name="Shu S."/>
            <person name="Feldman M."/>
            <person name="Wu J."/>
            <person name="Yu Y."/>
            <person name="Chen C."/>
            <person name="Johnson J."/>
            <person name="Rokhsar D."/>
            <person name="Baxter I."/>
            <person name="Schmutz J."/>
            <person name="Brutnell T."/>
            <person name="Kellogg E."/>
        </authorList>
    </citation>
    <scope>NUCLEOTIDE SEQUENCE [LARGE SCALE GENOMIC DNA]</scope>
</reference>
<proteinExistence type="predicted"/>
<organism evidence="1 2">
    <name type="scientific">Setaria viridis</name>
    <name type="common">Green bristlegrass</name>
    <name type="synonym">Setaria italica subsp. viridis</name>
    <dbReference type="NCBI Taxonomy" id="4556"/>
    <lineage>
        <taxon>Eukaryota</taxon>
        <taxon>Viridiplantae</taxon>
        <taxon>Streptophyta</taxon>
        <taxon>Embryophyta</taxon>
        <taxon>Tracheophyta</taxon>
        <taxon>Spermatophyta</taxon>
        <taxon>Magnoliopsida</taxon>
        <taxon>Liliopsida</taxon>
        <taxon>Poales</taxon>
        <taxon>Poaceae</taxon>
        <taxon>PACMAD clade</taxon>
        <taxon>Panicoideae</taxon>
        <taxon>Panicodae</taxon>
        <taxon>Paniceae</taxon>
        <taxon>Cenchrinae</taxon>
        <taxon>Setaria</taxon>
    </lineage>
</organism>
<gene>
    <name evidence="1" type="ORF">SEVIR_2G035600v2</name>
</gene>
<keyword evidence="2" id="KW-1185">Reference proteome</keyword>
<dbReference type="GO" id="GO:0006402">
    <property type="term" value="P:mRNA catabolic process"/>
    <property type="evidence" value="ECO:0007669"/>
    <property type="project" value="InterPro"/>
</dbReference>
<dbReference type="InterPro" id="IPR007216">
    <property type="entry name" value="CNOT9"/>
</dbReference>
<dbReference type="Gene3D" id="1.25.10.10">
    <property type="entry name" value="Leucine-rich Repeat Variant"/>
    <property type="match status" value="1"/>
</dbReference>
<evidence type="ECO:0000313" key="2">
    <source>
        <dbReference type="Proteomes" id="UP000298652"/>
    </source>
</evidence>
<name>A0A4U6VL52_SETVI</name>
<dbReference type="Gramene" id="TKW30420">
    <property type="protein sequence ID" value="TKW30420"/>
    <property type="gene ID" value="SEVIR_2G035600v2"/>
</dbReference>
<dbReference type="GO" id="GO:0030014">
    <property type="term" value="C:CCR4-NOT complex"/>
    <property type="evidence" value="ECO:0007669"/>
    <property type="project" value="InterPro"/>
</dbReference>
<accession>A0A4U6VL52</accession>
<dbReference type="Proteomes" id="UP000298652">
    <property type="component" value="Chromosome 2"/>
</dbReference>
<dbReference type="EMBL" id="CM016553">
    <property type="protein sequence ID" value="TKW30420.1"/>
    <property type="molecule type" value="Genomic_DNA"/>
</dbReference>
<dbReference type="PANTHER" id="PTHR12262">
    <property type="entry name" value="CCR4-NOT TRANSCRIPTION COMPLEX SUBUNIT 9"/>
    <property type="match status" value="1"/>
</dbReference>